<dbReference type="Proteomes" id="UP000077177">
    <property type="component" value="Chromosome"/>
</dbReference>
<reference evidence="24 25" key="2">
    <citation type="journal article" date="2016" name="Int. J. Syst. Evol. Microbiol.">
        <title>Flavisolibacter tropicus sp. nov., isolated from tropical soil.</title>
        <authorList>
            <person name="Lee J.J."/>
            <person name="Kang M.S."/>
            <person name="Kim G.S."/>
            <person name="Lee C.S."/>
            <person name="Lim S."/>
            <person name="Lee J."/>
            <person name="Roh S.H."/>
            <person name="Kang H."/>
            <person name="Ha J.M."/>
            <person name="Bae S."/>
            <person name="Jung H.Y."/>
            <person name="Kim M.K."/>
        </authorList>
    </citation>
    <scope>NUCLEOTIDE SEQUENCE [LARGE SCALE GENOMIC DNA]</scope>
    <source>
        <strain evidence="24 25">LCS9</strain>
    </source>
</reference>
<dbReference type="SUPFAM" id="SSF55874">
    <property type="entry name" value="ATPase domain of HSP90 chaperone/DNA topoisomerase II/histidine kinase"/>
    <property type="match status" value="1"/>
</dbReference>
<organism evidence="24 25">
    <name type="scientific">Flavisolibacter tropicus</name>
    <dbReference type="NCBI Taxonomy" id="1492898"/>
    <lineage>
        <taxon>Bacteria</taxon>
        <taxon>Pseudomonadati</taxon>
        <taxon>Bacteroidota</taxon>
        <taxon>Chitinophagia</taxon>
        <taxon>Chitinophagales</taxon>
        <taxon>Chitinophagaceae</taxon>
        <taxon>Flavisolibacter</taxon>
    </lineage>
</organism>
<name>A0A172TTI2_9BACT</name>
<dbReference type="STRING" id="1492898.SY85_07345"/>
<dbReference type="InterPro" id="IPR011006">
    <property type="entry name" value="CheY-like_superfamily"/>
</dbReference>
<evidence type="ECO:0000313" key="24">
    <source>
        <dbReference type="EMBL" id="ANE50340.1"/>
    </source>
</evidence>
<dbReference type="PRINTS" id="PR00344">
    <property type="entry name" value="BCTRLSENSOR"/>
</dbReference>
<dbReference type="SMART" id="SM00388">
    <property type="entry name" value="HisKA"/>
    <property type="match status" value="1"/>
</dbReference>
<evidence type="ECO:0000256" key="1">
    <source>
        <dbReference type="ARBA" id="ARBA00000085"/>
    </source>
</evidence>
<dbReference type="PROSITE" id="PS50110">
    <property type="entry name" value="RESPONSE_REGULATORY"/>
    <property type="match status" value="1"/>
</dbReference>
<evidence type="ECO:0000256" key="17">
    <source>
        <dbReference type="PROSITE-ProRule" id="PRU00169"/>
    </source>
</evidence>
<dbReference type="GO" id="GO:0005886">
    <property type="term" value="C:plasma membrane"/>
    <property type="evidence" value="ECO:0007669"/>
    <property type="project" value="UniProtKB-SubCell"/>
</dbReference>
<keyword evidence="25" id="KW-1185">Reference proteome</keyword>
<dbReference type="Pfam" id="PF02518">
    <property type="entry name" value="HATPase_c"/>
    <property type="match status" value="1"/>
</dbReference>
<evidence type="ECO:0000259" key="21">
    <source>
        <dbReference type="PROSITE" id="PS50112"/>
    </source>
</evidence>
<feature type="modified residue" description="4-aspartylphosphate" evidence="17">
    <location>
        <position position="794"/>
    </location>
</feature>
<evidence type="ECO:0000256" key="9">
    <source>
        <dbReference type="ARBA" id="ARBA00022777"/>
    </source>
</evidence>
<dbReference type="Pfam" id="PF00989">
    <property type="entry name" value="PAS"/>
    <property type="match status" value="1"/>
</dbReference>
<dbReference type="PROSITE" id="PS50112">
    <property type="entry name" value="PAS"/>
    <property type="match status" value="2"/>
</dbReference>
<dbReference type="Pfam" id="PF01627">
    <property type="entry name" value="Hpt"/>
    <property type="match status" value="1"/>
</dbReference>
<dbReference type="OrthoDB" id="9811889at2"/>
<dbReference type="Gene3D" id="1.20.120.160">
    <property type="entry name" value="HPT domain"/>
    <property type="match status" value="1"/>
</dbReference>
<evidence type="ECO:0000256" key="3">
    <source>
        <dbReference type="ARBA" id="ARBA00012438"/>
    </source>
</evidence>
<evidence type="ECO:0000256" key="7">
    <source>
        <dbReference type="ARBA" id="ARBA00022692"/>
    </source>
</evidence>
<dbReference type="InterPro" id="IPR035965">
    <property type="entry name" value="PAS-like_dom_sf"/>
</dbReference>
<dbReference type="Pfam" id="PF00072">
    <property type="entry name" value="Response_reg"/>
    <property type="match status" value="1"/>
</dbReference>
<evidence type="ECO:0000256" key="10">
    <source>
        <dbReference type="ARBA" id="ARBA00022840"/>
    </source>
</evidence>
<dbReference type="CDD" id="cd17546">
    <property type="entry name" value="REC_hyHK_CKI1_RcsC-like"/>
    <property type="match status" value="1"/>
</dbReference>
<keyword evidence="6" id="KW-0808">Transferase</keyword>
<evidence type="ECO:0000256" key="5">
    <source>
        <dbReference type="ARBA" id="ARBA00022553"/>
    </source>
</evidence>
<dbReference type="PROSITE" id="PS50894">
    <property type="entry name" value="HPT"/>
    <property type="match status" value="1"/>
</dbReference>
<feature type="domain" description="PAS" evidence="21">
    <location>
        <begin position="218"/>
        <end position="288"/>
    </location>
</feature>
<keyword evidence="4" id="KW-1003">Cell membrane</keyword>
<dbReference type="InterPro" id="IPR001789">
    <property type="entry name" value="Sig_transdc_resp-reg_receiver"/>
</dbReference>
<evidence type="ECO:0000256" key="14">
    <source>
        <dbReference type="ARBA" id="ARBA00064003"/>
    </source>
</evidence>
<dbReference type="FunFam" id="3.30.565.10:FF:000010">
    <property type="entry name" value="Sensor histidine kinase RcsC"/>
    <property type="match status" value="1"/>
</dbReference>
<comment type="catalytic activity">
    <reaction evidence="1">
        <text>ATP + protein L-histidine = ADP + protein N-phospho-L-histidine.</text>
        <dbReference type="EC" id="2.7.13.3"/>
    </reaction>
</comment>
<dbReference type="RefSeq" id="WP_066403017.1">
    <property type="nucleotide sequence ID" value="NZ_CP011390.1"/>
</dbReference>
<evidence type="ECO:0000259" key="23">
    <source>
        <dbReference type="PROSITE" id="PS50894"/>
    </source>
</evidence>
<dbReference type="AlphaFoldDB" id="A0A172TTI2"/>
<protein>
    <recommendedName>
        <fullName evidence="15">Sensory/regulatory protein RpfC</fullName>
        <ecNumber evidence="3">2.7.13.3</ecNumber>
    </recommendedName>
</protein>
<feature type="domain" description="PAC" evidence="22">
    <location>
        <begin position="429"/>
        <end position="480"/>
    </location>
</feature>
<feature type="domain" description="Histidine kinase" evidence="19">
    <location>
        <begin position="498"/>
        <end position="719"/>
    </location>
</feature>
<dbReference type="InterPro" id="IPR036097">
    <property type="entry name" value="HisK_dim/P_sf"/>
</dbReference>
<dbReference type="SMART" id="SM00091">
    <property type="entry name" value="PAS"/>
    <property type="match status" value="2"/>
</dbReference>
<dbReference type="Gene3D" id="3.40.50.2300">
    <property type="match status" value="1"/>
</dbReference>
<dbReference type="Gene3D" id="3.30.450.20">
    <property type="entry name" value="PAS domain"/>
    <property type="match status" value="2"/>
</dbReference>
<evidence type="ECO:0000256" key="4">
    <source>
        <dbReference type="ARBA" id="ARBA00022475"/>
    </source>
</evidence>
<evidence type="ECO:0000256" key="15">
    <source>
        <dbReference type="ARBA" id="ARBA00068150"/>
    </source>
</evidence>
<proteinExistence type="predicted"/>
<feature type="transmembrane region" description="Helical" evidence="18">
    <location>
        <begin position="7"/>
        <end position="26"/>
    </location>
</feature>
<dbReference type="SUPFAM" id="SSF52172">
    <property type="entry name" value="CheY-like"/>
    <property type="match status" value="1"/>
</dbReference>
<dbReference type="SUPFAM" id="SSF55785">
    <property type="entry name" value="PYP-like sensor domain (PAS domain)"/>
    <property type="match status" value="2"/>
</dbReference>
<feature type="transmembrane region" description="Helical" evidence="18">
    <location>
        <begin position="180"/>
        <end position="199"/>
    </location>
</feature>
<dbReference type="InterPro" id="IPR004358">
    <property type="entry name" value="Sig_transdc_His_kin-like_C"/>
</dbReference>
<dbReference type="SMART" id="SM00448">
    <property type="entry name" value="REC"/>
    <property type="match status" value="1"/>
</dbReference>
<dbReference type="PROSITE" id="PS50113">
    <property type="entry name" value="PAC"/>
    <property type="match status" value="1"/>
</dbReference>
<accession>A0A172TTI2</accession>
<dbReference type="PROSITE" id="PS50109">
    <property type="entry name" value="HIS_KIN"/>
    <property type="match status" value="1"/>
</dbReference>
<reference evidence="25" key="1">
    <citation type="submission" date="2015-01" db="EMBL/GenBank/DDBJ databases">
        <title>Flavisolibacter sp./LCS9/ whole genome sequencing.</title>
        <authorList>
            <person name="Kim M.K."/>
            <person name="Srinivasan S."/>
            <person name="Lee J.-J."/>
        </authorList>
    </citation>
    <scope>NUCLEOTIDE SEQUENCE [LARGE SCALE GENOMIC DNA]</scope>
    <source>
        <strain evidence="25">LCS9</strain>
    </source>
</reference>
<feature type="domain" description="HPt" evidence="23">
    <location>
        <begin position="893"/>
        <end position="987"/>
    </location>
</feature>
<evidence type="ECO:0000256" key="13">
    <source>
        <dbReference type="ARBA" id="ARBA00023136"/>
    </source>
</evidence>
<keyword evidence="7 18" id="KW-0812">Transmembrane</keyword>
<dbReference type="EC" id="2.7.13.3" evidence="3"/>
<dbReference type="InterPro" id="IPR005467">
    <property type="entry name" value="His_kinase_dom"/>
</dbReference>
<dbReference type="PANTHER" id="PTHR45339:SF1">
    <property type="entry name" value="HYBRID SIGNAL TRANSDUCTION HISTIDINE KINASE J"/>
    <property type="match status" value="1"/>
</dbReference>
<evidence type="ECO:0000259" key="19">
    <source>
        <dbReference type="PROSITE" id="PS50109"/>
    </source>
</evidence>
<dbReference type="Gene3D" id="1.10.287.130">
    <property type="match status" value="1"/>
</dbReference>
<dbReference type="InterPro" id="IPR036641">
    <property type="entry name" value="HPT_dom_sf"/>
</dbReference>
<keyword evidence="9" id="KW-0418">Kinase</keyword>
<dbReference type="GO" id="GO:0000155">
    <property type="term" value="F:phosphorelay sensor kinase activity"/>
    <property type="evidence" value="ECO:0007669"/>
    <property type="project" value="InterPro"/>
</dbReference>
<evidence type="ECO:0000256" key="18">
    <source>
        <dbReference type="SAM" id="Phobius"/>
    </source>
</evidence>
<dbReference type="EMBL" id="CP011390">
    <property type="protein sequence ID" value="ANE50340.1"/>
    <property type="molecule type" value="Genomic_DNA"/>
</dbReference>
<evidence type="ECO:0000256" key="2">
    <source>
        <dbReference type="ARBA" id="ARBA00004651"/>
    </source>
</evidence>
<evidence type="ECO:0000256" key="12">
    <source>
        <dbReference type="ARBA" id="ARBA00023012"/>
    </source>
</evidence>
<dbReference type="SMART" id="SM00387">
    <property type="entry name" value="HATPase_c"/>
    <property type="match status" value="1"/>
</dbReference>
<evidence type="ECO:0000313" key="25">
    <source>
        <dbReference type="Proteomes" id="UP000077177"/>
    </source>
</evidence>
<dbReference type="InterPro" id="IPR036890">
    <property type="entry name" value="HATPase_C_sf"/>
</dbReference>
<evidence type="ECO:0000259" key="20">
    <source>
        <dbReference type="PROSITE" id="PS50110"/>
    </source>
</evidence>
<keyword evidence="11 18" id="KW-1133">Transmembrane helix</keyword>
<sequence>MNFKRTTRLIVIFLFLGAIYFFFGTYSNNQRTASTFQQVNHTYSIIDTIENLNNSILDMESQMRGYVITGNAVFLNDFTAKVTKAKEELSKLKTLTADNPIQQKHLDTVTALVEAKLEFHTELLTAYKESPQKALGMIASLKGKIITDRFKALLSKMNSEEQRLLQLRIAANQEVSRIKFYSSLLIGVIGFAFLMIALWRINKEYKRRKLAEQESMANEAKYKELIENSGVGIFSADLAGRFQFVNNQCVELTGYKAEELTGKHFAELIREDKRNEVEEFYFHQLTGGIKETVLQFPIHSKEGYIKWVEQSAILLIEKDQPVGFQCIVKDITESKLGADLLRETEMKLRAEQEENQFRLQAIIDNIPMVVYIKDMEGRFVMVNKRFREELDMTDEMILGKTNSDVNKNQQQAQNYIASDRQVIETLKPVELEDVVVTNSGERYKLVTKFPLFDKNNQLFAISGVDKDITDMVRSRQQLIDARLRAEKAEKLQEEFLANMSHEIRTPMNGIIGMTNLLFETSLNKDQVEFVQIIKQSSDTLLMLINDILDLSKIKSGRMSVEAIDFSIQNVVEAVMAPFQIKARDKQVLVRKYIQQDIPNIVNGDQYKLAQVLNNLLSNSVKFTEAGEIKVEVNLVGQVEDAVTIEFVISDTGIGIGEEHLELVFESFAQAGDDMVRKYGGTGLGLAITKRLIELQGGNISVRSEVGVGTTFRFQLSYKKAVQKGHQQLAPINIYQESQSLTGRKVLLVEDNEINQKVTKLHLQKKGLVIDIANNGKEAVEILESGKSYDLIIMDLQMPEMNGFQTTIYIRQKLNIQTPIVAMTASALRNERTKCFEIGMNDYMTKPFVPADLFNTVERLLTVDHPQMVGERTGSIDNPVHSLYSLAYLEEIEDDTYLAEVLQLFLDSTPEALHTIREQMIFENWEEVYKTAHKLKSSLGILQMNKLLADVGEIERLAKDKIQLDQVSILISGALIHYNLIRPMLEADLAKAKAKLN</sequence>
<evidence type="ECO:0000256" key="11">
    <source>
        <dbReference type="ARBA" id="ARBA00022989"/>
    </source>
</evidence>
<dbReference type="InterPro" id="IPR000014">
    <property type="entry name" value="PAS"/>
</dbReference>
<dbReference type="GO" id="GO:0005524">
    <property type="term" value="F:ATP binding"/>
    <property type="evidence" value="ECO:0007669"/>
    <property type="project" value="UniProtKB-KW"/>
</dbReference>
<evidence type="ECO:0000256" key="6">
    <source>
        <dbReference type="ARBA" id="ARBA00022679"/>
    </source>
</evidence>
<dbReference type="InterPro" id="IPR003661">
    <property type="entry name" value="HisK_dim/P_dom"/>
</dbReference>
<dbReference type="InterPro" id="IPR008207">
    <property type="entry name" value="Sig_transdc_His_kin_Hpt_dom"/>
</dbReference>
<comment type="subcellular location">
    <subcellularLocation>
        <location evidence="2">Cell membrane</location>
        <topology evidence="2">Multi-pass membrane protein</topology>
    </subcellularLocation>
</comment>
<comment type="subunit">
    <text evidence="14">At low DSF concentrations, interacts with RpfF.</text>
</comment>
<dbReference type="InterPro" id="IPR007891">
    <property type="entry name" value="CHASE3"/>
</dbReference>
<dbReference type="CDD" id="cd00130">
    <property type="entry name" value="PAS"/>
    <property type="match status" value="1"/>
</dbReference>
<evidence type="ECO:0000259" key="22">
    <source>
        <dbReference type="PROSITE" id="PS50113"/>
    </source>
</evidence>
<feature type="domain" description="PAS" evidence="21">
    <location>
        <begin position="355"/>
        <end position="401"/>
    </location>
</feature>
<dbReference type="CDD" id="cd00082">
    <property type="entry name" value="HisKA"/>
    <property type="match status" value="1"/>
</dbReference>
<dbReference type="Gene3D" id="3.30.565.10">
    <property type="entry name" value="Histidine kinase-like ATPase, C-terminal domain"/>
    <property type="match status" value="1"/>
</dbReference>
<dbReference type="InterPro" id="IPR013656">
    <property type="entry name" value="PAS_4"/>
</dbReference>
<evidence type="ECO:0000256" key="8">
    <source>
        <dbReference type="ARBA" id="ARBA00022741"/>
    </source>
</evidence>
<dbReference type="Pfam" id="PF08448">
    <property type="entry name" value="PAS_4"/>
    <property type="match status" value="1"/>
</dbReference>
<dbReference type="SUPFAM" id="SSF47384">
    <property type="entry name" value="Homodimeric domain of signal transducing histidine kinase"/>
    <property type="match status" value="1"/>
</dbReference>
<dbReference type="CDD" id="cd19410">
    <property type="entry name" value="HK9-like_sensor"/>
    <property type="match status" value="1"/>
</dbReference>
<keyword evidence="10" id="KW-0067">ATP-binding</keyword>
<dbReference type="Pfam" id="PF05227">
    <property type="entry name" value="CHASE3"/>
    <property type="match status" value="1"/>
</dbReference>
<dbReference type="InterPro" id="IPR000700">
    <property type="entry name" value="PAS-assoc_C"/>
</dbReference>
<keyword evidence="12" id="KW-0902">Two-component regulatory system</keyword>
<dbReference type="GO" id="GO:0006355">
    <property type="term" value="P:regulation of DNA-templated transcription"/>
    <property type="evidence" value="ECO:0007669"/>
    <property type="project" value="InterPro"/>
</dbReference>
<dbReference type="PANTHER" id="PTHR45339">
    <property type="entry name" value="HYBRID SIGNAL TRANSDUCTION HISTIDINE KINASE J"/>
    <property type="match status" value="1"/>
</dbReference>
<feature type="modified residue" description="Phosphohistidine" evidence="16">
    <location>
        <position position="932"/>
    </location>
</feature>
<dbReference type="SUPFAM" id="SSF47226">
    <property type="entry name" value="Histidine-containing phosphotransfer domain, HPT domain"/>
    <property type="match status" value="1"/>
</dbReference>
<dbReference type="NCBIfam" id="TIGR00229">
    <property type="entry name" value="sensory_box"/>
    <property type="match status" value="2"/>
</dbReference>
<dbReference type="FunFam" id="1.10.287.130:FF:000002">
    <property type="entry name" value="Two-component osmosensing histidine kinase"/>
    <property type="match status" value="1"/>
</dbReference>
<dbReference type="Pfam" id="PF00512">
    <property type="entry name" value="HisKA"/>
    <property type="match status" value="1"/>
</dbReference>
<dbReference type="InterPro" id="IPR013767">
    <property type="entry name" value="PAS_fold"/>
</dbReference>
<keyword evidence="5 17" id="KW-0597">Phosphoprotein</keyword>
<dbReference type="InterPro" id="IPR003594">
    <property type="entry name" value="HATPase_dom"/>
</dbReference>
<dbReference type="CDD" id="cd16922">
    <property type="entry name" value="HATPase_EvgS-ArcB-TorS-like"/>
    <property type="match status" value="1"/>
</dbReference>
<keyword evidence="8" id="KW-0547">Nucleotide-binding</keyword>
<gene>
    <name evidence="24" type="ORF">SY85_07345</name>
</gene>
<keyword evidence="13 18" id="KW-0472">Membrane</keyword>
<evidence type="ECO:0000256" key="16">
    <source>
        <dbReference type="PROSITE-ProRule" id="PRU00110"/>
    </source>
</evidence>
<feature type="domain" description="Response regulatory" evidence="20">
    <location>
        <begin position="744"/>
        <end position="860"/>
    </location>
</feature>
<dbReference type="KEGG" id="fla:SY85_07345"/>